<reference evidence="2" key="1">
    <citation type="submission" date="2021-06" db="EMBL/GenBank/DDBJ databases">
        <authorList>
            <person name="Kallberg Y."/>
            <person name="Tangrot J."/>
            <person name="Rosling A."/>
        </authorList>
    </citation>
    <scope>NUCLEOTIDE SEQUENCE</scope>
    <source>
        <strain evidence="2">MT106</strain>
    </source>
</reference>
<dbReference type="AlphaFoldDB" id="A0A9N8Z031"/>
<name>A0A9N8Z031_9GLOM</name>
<feature type="region of interest" description="Disordered" evidence="1">
    <location>
        <begin position="18"/>
        <end position="41"/>
    </location>
</feature>
<accession>A0A9N8Z031</accession>
<sequence>MITASQELDQLRKQLSTLQMKHQTSHINSKQPASSSESGIILKRQKTREVENAQRKLVNTILYMPVPSSVTNPSKLSSSIFLAKNTMAQEVYLSEMDRVNAMNESFQDIFGSLGNLNNTDGAEVNALLSTTAHGLNQKAALAIIEYKNEGSNEPTIQGSFVYTRY</sequence>
<protein>
    <submittedName>
        <fullName evidence="2">4368_t:CDS:1</fullName>
    </submittedName>
</protein>
<comment type="caution">
    <text evidence="2">The sequence shown here is derived from an EMBL/GenBank/DDBJ whole genome shotgun (WGS) entry which is preliminary data.</text>
</comment>
<keyword evidence="3" id="KW-1185">Reference proteome</keyword>
<evidence type="ECO:0000256" key="1">
    <source>
        <dbReference type="SAM" id="MobiDB-lite"/>
    </source>
</evidence>
<evidence type="ECO:0000313" key="3">
    <source>
        <dbReference type="Proteomes" id="UP000789831"/>
    </source>
</evidence>
<gene>
    <name evidence="2" type="ORF">AGERDE_LOCUS2056</name>
</gene>
<dbReference type="Proteomes" id="UP000789831">
    <property type="component" value="Unassembled WGS sequence"/>
</dbReference>
<proteinExistence type="predicted"/>
<evidence type="ECO:0000313" key="2">
    <source>
        <dbReference type="EMBL" id="CAG8457080.1"/>
    </source>
</evidence>
<dbReference type="EMBL" id="CAJVPL010000160">
    <property type="protein sequence ID" value="CAG8457080.1"/>
    <property type="molecule type" value="Genomic_DNA"/>
</dbReference>
<feature type="compositionally biased region" description="Polar residues" evidence="1">
    <location>
        <begin position="18"/>
        <end position="38"/>
    </location>
</feature>
<organism evidence="2 3">
    <name type="scientific">Ambispora gerdemannii</name>
    <dbReference type="NCBI Taxonomy" id="144530"/>
    <lineage>
        <taxon>Eukaryota</taxon>
        <taxon>Fungi</taxon>
        <taxon>Fungi incertae sedis</taxon>
        <taxon>Mucoromycota</taxon>
        <taxon>Glomeromycotina</taxon>
        <taxon>Glomeromycetes</taxon>
        <taxon>Archaeosporales</taxon>
        <taxon>Ambisporaceae</taxon>
        <taxon>Ambispora</taxon>
    </lineage>
</organism>